<keyword evidence="5" id="KW-1185">Reference proteome</keyword>
<evidence type="ECO:0000313" key="4">
    <source>
        <dbReference type="EMBL" id="KAL2890779.1"/>
    </source>
</evidence>
<feature type="domain" description="Carboxylesterase type B" evidence="3">
    <location>
        <begin position="37"/>
        <end position="183"/>
    </location>
</feature>
<keyword evidence="2" id="KW-0732">Signal</keyword>
<accession>A0ABR4MRF9</accession>
<reference evidence="4 5" key="1">
    <citation type="submission" date="2020-05" db="EMBL/GenBank/DDBJ databases">
        <title>Ceratocystis lukuohia genome.</title>
        <authorList>
            <person name="Harrington T.C."/>
            <person name="Kim K."/>
            <person name="Mayers C.G."/>
        </authorList>
    </citation>
    <scope>NUCLEOTIDE SEQUENCE [LARGE SCALE GENOMIC DNA]</scope>
    <source>
        <strain evidence="4 5">C4212</strain>
    </source>
</reference>
<dbReference type="InterPro" id="IPR029058">
    <property type="entry name" value="AB_hydrolase_fold"/>
</dbReference>
<feature type="chain" id="PRO_5045359936" evidence="2">
    <location>
        <begin position="25"/>
        <end position="582"/>
    </location>
</feature>
<dbReference type="SUPFAM" id="SSF53474">
    <property type="entry name" value="alpha/beta-Hydrolases"/>
    <property type="match status" value="1"/>
</dbReference>
<evidence type="ECO:0000256" key="1">
    <source>
        <dbReference type="SAM" id="Phobius"/>
    </source>
</evidence>
<dbReference type="Gene3D" id="3.40.50.1820">
    <property type="entry name" value="alpha/beta hydrolase"/>
    <property type="match status" value="2"/>
</dbReference>
<dbReference type="InterPro" id="IPR002018">
    <property type="entry name" value="CarbesteraseB"/>
</dbReference>
<organism evidence="4 5">
    <name type="scientific">Ceratocystis lukuohia</name>
    <dbReference type="NCBI Taxonomy" id="2019550"/>
    <lineage>
        <taxon>Eukaryota</taxon>
        <taxon>Fungi</taxon>
        <taxon>Dikarya</taxon>
        <taxon>Ascomycota</taxon>
        <taxon>Pezizomycotina</taxon>
        <taxon>Sordariomycetes</taxon>
        <taxon>Hypocreomycetidae</taxon>
        <taxon>Microascales</taxon>
        <taxon>Ceratocystidaceae</taxon>
        <taxon>Ceratocystis</taxon>
    </lineage>
</organism>
<evidence type="ECO:0000256" key="2">
    <source>
        <dbReference type="SAM" id="SignalP"/>
    </source>
</evidence>
<dbReference type="Proteomes" id="UP001610728">
    <property type="component" value="Unassembled WGS sequence"/>
</dbReference>
<comment type="caution">
    <text evidence="4">The sequence shown here is derived from an EMBL/GenBank/DDBJ whole genome shotgun (WGS) entry which is preliminary data.</text>
</comment>
<keyword evidence="1" id="KW-1133">Transmembrane helix</keyword>
<dbReference type="PROSITE" id="PS00941">
    <property type="entry name" value="CARBOXYLESTERASE_B_2"/>
    <property type="match status" value="1"/>
</dbReference>
<name>A0ABR4MRF9_9PEZI</name>
<feature type="signal peptide" evidence="2">
    <location>
        <begin position="1"/>
        <end position="24"/>
    </location>
</feature>
<keyword evidence="1" id="KW-0472">Membrane</keyword>
<dbReference type="EMBL" id="JABSNW010000001">
    <property type="protein sequence ID" value="KAL2890779.1"/>
    <property type="molecule type" value="Genomic_DNA"/>
</dbReference>
<protein>
    <submittedName>
        <fullName evidence="4">Lipase 2</fullName>
    </submittedName>
</protein>
<dbReference type="GeneID" id="98114383"/>
<dbReference type="PANTHER" id="PTHR11559">
    <property type="entry name" value="CARBOXYLESTERASE"/>
    <property type="match status" value="1"/>
</dbReference>
<dbReference type="Pfam" id="PF00135">
    <property type="entry name" value="COesterase"/>
    <property type="match status" value="2"/>
</dbReference>
<sequence>MRFTNGLFPFLIINCLSLISDTTALPRRSKHRKDMPILTLPYGSFRATYESNTDISNDFFANSYIFRNVPYAAPPVGNLRWRKPQPPITKSGIQDGEFGPHCPQGVVSGFNIIGPGNRYPAGKAINQIFGGVTLPNFREADEDCLYLDLYVPGKALMDGETLPVVVWVFGGAFVVGSKDIYQPFLPWYDGSGLINQSGGDPNSVTAMGESASAGSIEHHLIARGGTLNPLFHRAILMSPAFQPMWDRHGSMEDIYKKFERLAGCEGRGLACLRRKSSQDLIEANTELLQTHHPGSFALGPSPDGSYIRQLPALEIALGRFWPIESIITTHTSEESVLFVSGRVRTNDEFIEFLPGIFPDYTINAGVVDAITEFYPPVTRSKSSVYRSQSERIGALIRDSCIVCNVRFLNEGVGDRNTYNLQYSVFPGWHGMDLFALFFHPKFSGNSWMQLLAAVFLFPVGLMFSGISKALQSYYTSYIITGDPNAQRARWNVPPTVEWQHPRSVGREHISNVVNIGNLHISTVTDTEVSLEACDFWREIFAAATALGGYSPKNEVVFPSLFNVTMDPSRRFGNLSIEKDWQD</sequence>
<proteinExistence type="predicted"/>
<evidence type="ECO:0000313" key="5">
    <source>
        <dbReference type="Proteomes" id="UP001610728"/>
    </source>
</evidence>
<feature type="domain" description="Carboxylesterase type B" evidence="3">
    <location>
        <begin position="194"/>
        <end position="491"/>
    </location>
</feature>
<evidence type="ECO:0000259" key="3">
    <source>
        <dbReference type="Pfam" id="PF00135"/>
    </source>
</evidence>
<gene>
    <name evidence="4" type="ORF">HOO65_010137</name>
</gene>
<keyword evidence="1" id="KW-0812">Transmembrane</keyword>
<dbReference type="RefSeq" id="XP_070861959.1">
    <property type="nucleotide sequence ID" value="XM_071005582.1"/>
</dbReference>
<dbReference type="InterPro" id="IPR019819">
    <property type="entry name" value="Carboxylesterase_B_CS"/>
</dbReference>
<feature type="transmembrane region" description="Helical" evidence="1">
    <location>
        <begin position="447"/>
        <end position="466"/>
    </location>
</feature>
<dbReference type="InterPro" id="IPR050309">
    <property type="entry name" value="Type-B_Carboxylest/Lipase"/>
</dbReference>